<sequence length="307" mass="35899">MMIMEESFASSMHAWIHYTIYEPKVILRVKGVVMIWHDVSENSHSYVHFANYLSQNGYVVVVSDLVGHGRSLIDFEQGYFGEGDVLEGIIEDMHKLQLMLFNRYRDTLYFSIGVGFGASLLKVFASRYGDYIQGMILLSEPKNFTFPLSITLRYKIVRRFKGPMHHSDRLLRKERRHLSNGIGRDPLAWMTHDEKEIRRFEVDTLSNFSYTLKGYKDLVDTNRQANQIDVLRTTPSYLPILLLSGDEDPITHKGKDTKEIYEMYKSLGITDLSMEIIKEGRHVLLKELNKEEVYKIIRNWLNDRTFI</sequence>
<dbReference type="Proteomes" id="UP000051841">
    <property type="component" value="Unassembled WGS sequence"/>
</dbReference>
<name>A0A0R2HBS5_9FIRM</name>
<evidence type="ECO:0000313" key="2">
    <source>
        <dbReference type="EMBL" id="KRN48838.1"/>
    </source>
</evidence>
<feature type="domain" description="Serine aminopeptidase S33" evidence="1">
    <location>
        <begin position="29"/>
        <end position="288"/>
    </location>
</feature>
<dbReference type="InterPro" id="IPR022742">
    <property type="entry name" value="Hydrolase_4"/>
</dbReference>
<dbReference type="InterPro" id="IPR051044">
    <property type="entry name" value="MAG_DAG_Lipase"/>
</dbReference>
<organism evidence="2 3">
    <name type="scientific">Kandleria vitulina DSM 20405</name>
    <dbReference type="NCBI Taxonomy" id="1410657"/>
    <lineage>
        <taxon>Bacteria</taxon>
        <taxon>Bacillati</taxon>
        <taxon>Bacillota</taxon>
        <taxon>Erysipelotrichia</taxon>
        <taxon>Erysipelotrichales</taxon>
        <taxon>Coprobacillaceae</taxon>
        <taxon>Kandleria</taxon>
    </lineage>
</organism>
<dbReference type="Gene3D" id="3.40.50.1820">
    <property type="entry name" value="alpha/beta hydrolase"/>
    <property type="match status" value="1"/>
</dbReference>
<dbReference type="PATRIC" id="fig|1410657.5.peg.1087"/>
<dbReference type="InterPro" id="IPR029058">
    <property type="entry name" value="AB_hydrolase_fold"/>
</dbReference>
<evidence type="ECO:0000259" key="1">
    <source>
        <dbReference type="Pfam" id="PF12146"/>
    </source>
</evidence>
<gene>
    <name evidence="2" type="ORF">IV49_GL001046</name>
</gene>
<reference evidence="2 3" key="1">
    <citation type="journal article" date="2015" name="Genome Announc.">
        <title>Expanding the biotechnology potential of lactobacilli through comparative genomics of 213 strains and associated genera.</title>
        <authorList>
            <person name="Sun Z."/>
            <person name="Harris H.M."/>
            <person name="McCann A."/>
            <person name="Guo C."/>
            <person name="Argimon S."/>
            <person name="Zhang W."/>
            <person name="Yang X."/>
            <person name="Jeffery I.B."/>
            <person name="Cooney J.C."/>
            <person name="Kagawa T.F."/>
            <person name="Liu W."/>
            <person name="Song Y."/>
            <person name="Salvetti E."/>
            <person name="Wrobel A."/>
            <person name="Rasinkangas P."/>
            <person name="Parkhill J."/>
            <person name="Rea M.C."/>
            <person name="O'Sullivan O."/>
            <person name="Ritari J."/>
            <person name="Douillard F.P."/>
            <person name="Paul Ross R."/>
            <person name="Yang R."/>
            <person name="Briner A.E."/>
            <person name="Felis G.E."/>
            <person name="de Vos W.M."/>
            <person name="Barrangou R."/>
            <person name="Klaenhammer T.R."/>
            <person name="Caufield P.W."/>
            <person name="Cui Y."/>
            <person name="Zhang H."/>
            <person name="O'Toole P.W."/>
        </authorList>
    </citation>
    <scope>NUCLEOTIDE SEQUENCE [LARGE SCALE GENOMIC DNA]</scope>
    <source>
        <strain evidence="2 3">DSM 20405</strain>
    </source>
</reference>
<accession>A0A0R2HBS5</accession>
<dbReference type="Pfam" id="PF12146">
    <property type="entry name" value="Hydrolase_4"/>
    <property type="match status" value="1"/>
</dbReference>
<protein>
    <recommendedName>
        <fullName evidence="1">Serine aminopeptidase S33 domain-containing protein</fullName>
    </recommendedName>
</protein>
<dbReference type="PANTHER" id="PTHR11614">
    <property type="entry name" value="PHOSPHOLIPASE-RELATED"/>
    <property type="match status" value="1"/>
</dbReference>
<dbReference type="RefSeq" id="WP_031589654.1">
    <property type="nucleotide sequence ID" value="NZ_JNKN01000032.1"/>
</dbReference>
<proteinExistence type="predicted"/>
<dbReference type="EMBL" id="JQBL01000028">
    <property type="protein sequence ID" value="KRN48838.1"/>
    <property type="molecule type" value="Genomic_DNA"/>
</dbReference>
<evidence type="ECO:0000313" key="3">
    <source>
        <dbReference type="Proteomes" id="UP000051841"/>
    </source>
</evidence>
<comment type="caution">
    <text evidence="2">The sequence shown here is derived from an EMBL/GenBank/DDBJ whole genome shotgun (WGS) entry which is preliminary data.</text>
</comment>
<dbReference type="AlphaFoldDB" id="A0A0R2HBS5"/>
<dbReference type="SUPFAM" id="SSF53474">
    <property type="entry name" value="alpha/beta-Hydrolases"/>
    <property type="match status" value="1"/>
</dbReference>
<keyword evidence="3" id="KW-1185">Reference proteome</keyword>